<evidence type="ECO:0000256" key="3">
    <source>
        <dbReference type="ARBA" id="ARBA00022801"/>
    </source>
</evidence>
<dbReference type="HAMAP" id="MF_01241">
    <property type="entry name" value="GlcN6P_deamin"/>
    <property type="match status" value="1"/>
</dbReference>
<dbReference type="EC" id="3.5.99.6" evidence="6"/>
<keyword evidence="9" id="KW-1185">Reference proteome</keyword>
<dbReference type="EMBL" id="NBII01000001">
    <property type="protein sequence ID" value="PAV24144.1"/>
    <property type="molecule type" value="Genomic_DNA"/>
</dbReference>
<dbReference type="STRING" id="2282107.A0A286UX70"/>
<dbReference type="PANTHER" id="PTHR11280">
    <property type="entry name" value="GLUCOSAMINE-6-PHOSPHATE ISOMERASE"/>
    <property type="match status" value="1"/>
</dbReference>
<dbReference type="AlphaFoldDB" id="A0A286UX70"/>
<name>A0A286UX70_9AGAM</name>
<organism evidence="8 9">
    <name type="scientific">Pyrrhoderma noxium</name>
    <dbReference type="NCBI Taxonomy" id="2282107"/>
    <lineage>
        <taxon>Eukaryota</taxon>
        <taxon>Fungi</taxon>
        <taxon>Dikarya</taxon>
        <taxon>Basidiomycota</taxon>
        <taxon>Agaricomycotina</taxon>
        <taxon>Agaricomycetes</taxon>
        <taxon>Hymenochaetales</taxon>
        <taxon>Hymenochaetaceae</taxon>
        <taxon>Pyrrhoderma</taxon>
    </lineage>
</organism>
<keyword evidence="8" id="KW-0413">Isomerase</keyword>
<dbReference type="InterPro" id="IPR004547">
    <property type="entry name" value="Glucosamine6P_isomerase"/>
</dbReference>
<dbReference type="InterPro" id="IPR006148">
    <property type="entry name" value="Glc/Gal-6P_isomerase"/>
</dbReference>
<comment type="similarity">
    <text evidence="2 6">Belongs to the glucosamine/galactosamine-6-phosphate isomerase family.</text>
</comment>
<dbReference type="OrthoDB" id="7663298at2759"/>
<dbReference type="GO" id="GO:0006046">
    <property type="term" value="P:N-acetylglucosamine catabolic process"/>
    <property type="evidence" value="ECO:0007669"/>
    <property type="project" value="TreeGrafter"/>
</dbReference>
<reference evidence="8 9" key="1">
    <citation type="journal article" date="2017" name="Mol. Ecol.">
        <title>Comparative and population genomic landscape of Phellinus noxius: A hypervariable fungus causing root rot in trees.</title>
        <authorList>
            <person name="Chung C.L."/>
            <person name="Lee T.J."/>
            <person name="Akiba M."/>
            <person name="Lee H.H."/>
            <person name="Kuo T.H."/>
            <person name="Liu D."/>
            <person name="Ke H.M."/>
            <person name="Yokoi T."/>
            <person name="Roa M.B."/>
            <person name="Lu M.J."/>
            <person name="Chang Y.Y."/>
            <person name="Ann P.J."/>
            <person name="Tsai J.N."/>
            <person name="Chen C.Y."/>
            <person name="Tzean S.S."/>
            <person name="Ota Y."/>
            <person name="Hattori T."/>
            <person name="Sahashi N."/>
            <person name="Liou R.F."/>
            <person name="Kikuchi T."/>
            <person name="Tsai I.J."/>
        </authorList>
    </citation>
    <scope>NUCLEOTIDE SEQUENCE [LARGE SCALE GENOMIC DNA]</scope>
    <source>
        <strain evidence="8 9">FFPRI411160</strain>
    </source>
</reference>
<evidence type="ECO:0000313" key="8">
    <source>
        <dbReference type="EMBL" id="PAV24144.1"/>
    </source>
</evidence>
<protein>
    <recommendedName>
        <fullName evidence="6">Glucosamine-6-phosphate isomerase</fullName>
        <ecNumber evidence="6">3.5.99.6</ecNumber>
    </recommendedName>
    <alternativeName>
        <fullName evidence="6">Glucosamine-6-phosphate isomerase</fullName>
    </alternativeName>
</protein>
<keyword evidence="4 6" id="KW-0119">Carbohydrate metabolism</keyword>
<dbReference type="SUPFAM" id="SSF100950">
    <property type="entry name" value="NagB/RpiA/CoA transferase-like"/>
    <property type="match status" value="1"/>
</dbReference>
<dbReference type="Pfam" id="PF01182">
    <property type="entry name" value="Glucosamine_iso"/>
    <property type="match status" value="1"/>
</dbReference>
<gene>
    <name evidence="8" type="ORF">PNOK_0121200</name>
</gene>
<dbReference type="PANTHER" id="PTHR11280:SF5">
    <property type="entry name" value="GLUCOSAMINE-6-PHOSPHATE ISOMERASE"/>
    <property type="match status" value="1"/>
</dbReference>
<dbReference type="GO" id="GO:0005829">
    <property type="term" value="C:cytosol"/>
    <property type="evidence" value="ECO:0007669"/>
    <property type="project" value="UniProtKB-ARBA"/>
</dbReference>
<sequence>MRLILRENPNEVGDYIANYICKRIKEFNPTAQRPFVLGLPTGSSPIPTYKALIRMVKEGKLSFRHVVTFNMDEYVGLPKDHEESYHSFMFREFFSHIDIPPSQVHILDGTASDLHGECAAYEASIRAVGGIELFLGGIGEDGHIAFNEPGSSLKSRTRIKTLAYDTILANARFFNNDINQVPRMALTVGVGTVLDAREVVIVVTGARKALALSKAIEEGVNHLWTLSAIQHHPWALIVADSDATLELRVKTVRYFRSIEHVQDEVEKHHAELRAKGVTANIGGSLGIAGVLGHGSHAVHGGINDI</sequence>
<evidence type="ECO:0000256" key="2">
    <source>
        <dbReference type="ARBA" id="ARBA00005526"/>
    </source>
</evidence>
<evidence type="ECO:0000313" key="9">
    <source>
        <dbReference type="Proteomes" id="UP000217199"/>
    </source>
</evidence>
<dbReference type="GO" id="GO:0004342">
    <property type="term" value="F:glucosamine-6-phosphate deaminase activity"/>
    <property type="evidence" value="ECO:0007669"/>
    <property type="project" value="UniProtKB-UniRule"/>
</dbReference>
<evidence type="ECO:0000256" key="4">
    <source>
        <dbReference type="ARBA" id="ARBA00023277"/>
    </source>
</evidence>
<dbReference type="Proteomes" id="UP000217199">
    <property type="component" value="Unassembled WGS sequence"/>
</dbReference>
<evidence type="ECO:0000259" key="7">
    <source>
        <dbReference type="Pfam" id="PF01182"/>
    </source>
</evidence>
<dbReference type="Gene3D" id="3.40.50.1360">
    <property type="match status" value="1"/>
</dbReference>
<dbReference type="InterPro" id="IPR037171">
    <property type="entry name" value="NagB/RpiA_transferase-like"/>
</dbReference>
<dbReference type="InterPro" id="IPR018321">
    <property type="entry name" value="Glucosamine6P_isomerase_CS"/>
</dbReference>
<comment type="caution">
    <text evidence="8">The sequence shown here is derived from an EMBL/GenBank/DDBJ whole genome shotgun (WGS) entry which is preliminary data.</text>
</comment>
<evidence type="ECO:0000256" key="1">
    <source>
        <dbReference type="ARBA" id="ARBA00000644"/>
    </source>
</evidence>
<evidence type="ECO:0000256" key="5">
    <source>
        <dbReference type="ARBA" id="ARBA00049961"/>
    </source>
</evidence>
<feature type="domain" description="Glucosamine/galactosamine-6-phosphate isomerase" evidence="7">
    <location>
        <begin position="8"/>
        <end position="227"/>
    </location>
</feature>
<dbReference type="CDD" id="cd01399">
    <property type="entry name" value="GlcN6P_deaminase"/>
    <property type="match status" value="1"/>
</dbReference>
<comment type="catalytic activity">
    <reaction evidence="1 6">
        <text>alpha-D-glucosamine 6-phosphate + H2O = beta-D-fructose 6-phosphate + NH4(+)</text>
        <dbReference type="Rhea" id="RHEA:12172"/>
        <dbReference type="ChEBI" id="CHEBI:15377"/>
        <dbReference type="ChEBI" id="CHEBI:28938"/>
        <dbReference type="ChEBI" id="CHEBI:57634"/>
        <dbReference type="ChEBI" id="CHEBI:75989"/>
        <dbReference type="EC" id="3.5.99.6"/>
    </reaction>
</comment>
<comment type="function">
    <text evidence="5">Catalyzes the reversible conversion of alpha-D-glucosamine 6-phosphate (GlcN-6P) into beta-D-fructose 6-phosphate (Fru-6P) and ammonium ion, a regulatory reaction step in de novo uridine diphosphate-N-acetyl-alpha-D-glucosamine (UDP-GlcNAc) biosynthesis via hexosamine pathway.</text>
</comment>
<dbReference type="NCBIfam" id="TIGR00502">
    <property type="entry name" value="nagB"/>
    <property type="match status" value="1"/>
</dbReference>
<dbReference type="GO" id="GO:0005975">
    <property type="term" value="P:carbohydrate metabolic process"/>
    <property type="evidence" value="ECO:0007669"/>
    <property type="project" value="InterPro"/>
</dbReference>
<evidence type="ECO:0000256" key="6">
    <source>
        <dbReference type="RuleBase" id="RU361197"/>
    </source>
</evidence>
<dbReference type="GO" id="GO:0019262">
    <property type="term" value="P:N-acetylneuraminate catabolic process"/>
    <property type="evidence" value="ECO:0007669"/>
    <property type="project" value="TreeGrafter"/>
</dbReference>
<keyword evidence="3 6" id="KW-0378">Hydrolase</keyword>
<dbReference type="GO" id="GO:0016853">
    <property type="term" value="F:isomerase activity"/>
    <property type="evidence" value="ECO:0007669"/>
    <property type="project" value="UniProtKB-KW"/>
</dbReference>
<proteinExistence type="inferred from homology"/>
<accession>A0A286UX70</accession>
<dbReference type="FunFam" id="3.40.50.1360:FF:000002">
    <property type="entry name" value="Glucosamine-6-phosphate deaminase"/>
    <property type="match status" value="1"/>
</dbReference>
<dbReference type="InParanoid" id="A0A286UX70"/>
<dbReference type="PROSITE" id="PS01161">
    <property type="entry name" value="GLC_GALNAC_ISOMERASE"/>
    <property type="match status" value="1"/>
</dbReference>
<dbReference type="GO" id="GO:0006043">
    <property type="term" value="P:glucosamine catabolic process"/>
    <property type="evidence" value="ECO:0007669"/>
    <property type="project" value="TreeGrafter"/>
</dbReference>
<dbReference type="GO" id="GO:0042802">
    <property type="term" value="F:identical protein binding"/>
    <property type="evidence" value="ECO:0007669"/>
    <property type="project" value="TreeGrafter"/>
</dbReference>